<dbReference type="InterPro" id="IPR032678">
    <property type="entry name" value="tRNA-synt_1_cat_dom"/>
</dbReference>
<evidence type="ECO:0000256" key="10">
    <source>
        <dbReference type="HAMAP-Rule" id="MF_01228"/>
    </source>
</evidence>
<dbReference type="FunFam" id="2.170.220.10:FF:000002">
    <property type="entry name" value="Methionine--tRNA ligase"/>
    <property type="match status" value="1"/>
</dbReference>
<evidence type="ECO:0000256" key="3">
    <source>
        <dbReference type="ARBA" id="ARBA00022598"/>
    </source>
</evidence>
<dbReference type="STRING" id="1423892.EMUR_04100"/>
<dbReference type="OrthoDB" id="9810191at2"/>
<dbReference type="CDD" id="cd07957">
    <property type="entry name" value="Anticodon_Ia_Met"/>
    <property type="match status" value="1"/>
</dbReference>
<comment type="cofactor">
    <cofactor evidence="1">
        <name>Zn(2+)</name>
        <dbReference type="ChEBI" id="CHEBI:29105"/>
    </cofactor>
</comment>
<evidence type="ECO:0000256" key="9">
    <source>
        <dbReference type="ARBA" id="ARBA00023146"/>
    </source>
</evidence>
<dbReference type="HOGENOM" id="CLU_009710_9_4_5"/>
<dbReference type="AlphaFoldDB" id="V9R898"/>
<comment type="caution">
    <text evidence="10">Lacks conserved residue(s) required for the propagation of feature annotation.</text>
</comment>
<comment type="function">
    <text evidence="2 10">Is required not only for elongation of protein synthesis but also for the initiation of all mRNA translation through initiator tRNA(fMet) aminoacylation.</text>
</comment>
<dbReference type="SUPFAM" id="SSF47323">
    <property type="entry name" value="Anticodon-binding domain of a subclass of class I aminoacyl-tRNA synthetases"/>
    <property type="match status" value="1"/>
</dbReference>
<feature type="domain" description="Methionyl/Leucyl tRNA synthetase" evidence="12">
    <location>
        <begin position="137"/>
        <end position="361"/>
    </location>
</feature>
<keyword evidence="10" id="KW-0963">Cytoplasm</keyword>
<gene>
    <name evidence="10" type="primary">metG</name>
    <name evidence="14" type="ORF">EMUR_04100</name>
</gene>
<feature type="domain" description="tRNA synthetases class I catalytic" evidence="11">
    <location>
        <begin position="12"/>
        <end position="132"/>
    </location>
</feature>
<feature type="short sequence motif" description="'KMSKS' region" evidence="10">
    <location>
        <begin position="298"/>
        <end position="302"/>
    </location>
</feature>
<accession>V9R898</accession>
<dbReference type="PANTHER" id="PTHR43326:SF1">
    <property type="entry name" value="METHIONINE--TRNA LIGASE, MITOCHONDRIAL"/>
    <property type="match status" value="1"/>
</dbReference>
<comment type="catalytic activity">
    <reaction evidence="10">
        <text>tRNA(Met) + L-methionine + ATP = L-methionyl-tRNA(Met) + AMP + diphosphate</text>
        <dbReference type="Rhea" id="RHEA:13481"/>
        <dbReference type="Rhea" id="RHEA-COMP:9667"/>
        <dbReference type="Rhea" id="RHEA-COMP:9698"/>
        <dbReference type="ChEBI" id="CHEBI:30616"/>
        <dbReference type="ChEBI" id="CHEBI:33019"/>
        <dbReference type="ChEBI" id="CHEBI:57844"/>
        <dbReference type="ChEBI" id="CHEBI:78442"/>
        <dbReference type="ChEBI" id="CHEBI:78530"/>
        <dbReference type="ChEBI" id="CHEBI:456215"/>
        <dbReference type="EC" id="6.1.1.10"/>
    </reaction>
</comment>
<dbReference type="Gene3D" id="2.170.220.10">
    <property type="match status" value="1"/>
</dbReference>
<dbReference type="Pfam" id="PF01406">
    <property type="entry name" value="tRNA-synt_1e"/>
    <property type="match status" value="1"/>
</dbReference>
<keyword evidence="7 10" id="KW-0067">ATP-binding</keyword>
<dbReference type="GO" id="GO:0005737">
    <property type="term" value="C:cytoplasm"/>
    <property type="evidence" value="ECO:0007669"/>
    <property type="project" value="UniProtKB-SubCell"/>
</dbReference>
<dbReference type="HAMAP" id="MF_01228">
    <property type="entry name" value="Met_tRNA_synth_type2"/>
    <property type="match status" value="1"/>
</dbReference>
<dbReference type="InterPro" id="IPR041872">
    <property type="entry name" value="Anticodon_Met"/>
</dbReference>
<dbReference type="GO" id="GO:0004825">
    <property type="term" value="F:methionine-tRNA ligase activity"/>
    <property type="evidence" value="ECO:0007669"/>
    <property type="project" value="UniProtKB-UniRule"/>
</dbReference>
<dbReference type="PANTHER" id="PTHR43326">
    <property type="entry name" value="METHIONYL-TRNA SYNTHETASE"/>
    <property type="match status" value="1"/>
</dbReference>
<feature type="short sequence motif" description="'HIGH' region" evidence="10">
    <location>
        <begin position="11"/>
        <end position="21"/>
    </location>
</feature>
<keyword evidence="4" id="KW-0479">Metal-binding</keyword>
<dbReference type="NCBIfam" id="NF008900">
    <property type="entry name" value="PRK12267.1"/>
    <property type="match status" value="1"/>
</dbReference>
<reference evidence="14 15" key="1">
    <citation type="journal article" date="2014" name="Genome Announc.">
        <title>Complete Genome Sequence of Ehrlichia muris Strain AS145T, a Model Monocytotropic Ehrlichia Strain.</title>
        <authorList>
            <person name="Thirumalapura N.R."/>
            <person name="Qin X."/>
            <person name="Kuriakose J.A."/>
            <person name="Walker D.H."/>
        </authorList>
    </citation>
    <scope>NUCLEOTIDE SEQUENCE [LARGE SCALE GENOMIC DNA]</scope>
    <source>
        <strain evidence="15">AS154</strain>
    </source>
</reference>
<dbReference type="InterPro" id="IPR023457">
    <property type="entry name" value="Met-tRNA_synth_2"/>
</dbReference>
<dbReference type="InterPro" id="IPR014729">
    <property type="entry name" value="Rossmann-like_a/b/a_fold"/>
</dbReference>
<dbReference type="InterPro" id="IPR009080">
    <property type="entry name" value="tRNAsynth_Ia_anticodon-bd"/>
</dbReference>
<keyword evidence="5 10" id="KW-0547">Nucleotide-binding</keyword>
<evidence type="ECO:0000259" key="11">
    <source>
        <dbReference type="Pfam" id="PF01406"/>
    </source>
</evidence>
<dbReference type="InterPro" id="IPR033911">
    <property type="entry name" value="MetRS_core"/>
</dbReference>
<dbReference type="RefSeq" id="WP_024072398.1">
    <property type="nucleotide sequence ID" value="NC_023063.1"/>
</dbReference>
<keyword evidence="15" id="KW-1185">Reference proteome</keyword>
<dbReference type="EMBL" id="CP006917">
    <property type="protein sequence ID" value="AHC39518.1"/>
    <property type="molecule type" value="Genomic_DNA"/>
</dbReference>
<evidence type="ECO:0000313" key="15">
    <source>
        <dbReference type="Proteomes" id="UP000018689"/>
    </source>
</evidence>
<keyword evidence="8 10" id="KW-0648">Protein biosynthesis</keyword>
<dbReference type="Pfam" id="PF19303">
    <property type="entry name" value="Anticodon_3"/>
    <property type="match status" value="1"/>
</dbReference>
<dbReference type="EC" id="6.1.1.10" evidence="10"/>
<dbReference type="SUPFAM" id="SSF52374">
    <property type="entry name" value="Nucleotidylyl transferase"/>
    <property type="match status" value="1"/>
</dbReference>
<dbReference type="NCBIfam" id="TIGR00398">
    <property type="entry name" value="metG"/>
    <property type="match status" value="1"/>
</dbReference>
<keyword evidence="3 10" id="KW-0436">Ligase</keyword>
<sequence>MKNIYITTPIYYVNDVPHVGHVYTTLICDIIARFMRLDGCNVKFVTGTDEHGQKIEKAARARNMSLVHFTDNTSAVFKQLADVMNYSYDDFIRTTEVRHQRAVIALWQRLCDNGAIYLGSYSGWYAVRDETFYQEKELIDGKAPTGAEVEWIEEPSYFFQLSDFQERLLSFYAENPDFVTPRYRYNEVISFVKSGLKDLSISRQNVLWGIKVPNDDKHVIYVWVDALTNYLTVLGFPDINHKDYQAYWAGDNSFVLQVIGKDILRFHAVYWPAILMAAGLPLPKKILTHGWWTNEGQKISKSLGNVIKPFDLVEEFGVDQLRYFLIKEMPIGNDGDFKRSSLINCINYDLANNIGNLVQRTISLLYKECGGVVPTVSDDLLRDEEVLPNYQDILGRVRDCVMHYNLNGMIHIIEQLSSTANEYITVRAPWKLSKSDPRVMKAVLYKLLEYIKCIGLLLQPIMPKLSSKILDQIGLPECNRDFSKFSIPVGVNTTLPKPEPIFVKDCVGYIYIYTC</sequence>
<dbReference type="GO" id="GO:0046872">
    <property type="term" value="F:metal ion binding"/>
    <property type="evidence" value="ECO:0007669"/>
    <property type="project" value="UniProtKB-KW"/>
</dbReference>
<evidence type="ECO:0000313" key="14">
    <source>
        <dbReference type="EMBL" id="AHC39518.1"/>
    </source>
</evidence>
<comment type="subunit">
    <text evidence="10">Monomer.</text>
</comment>
<proteinExistence type="inferred from homology"/>
<evidence type="ECO:0000256" key="5">
    <source>
        <dbReference type="ARBA" id="ARBA00022741"/>
    </source>
</evidence>
<comment type="similarity">
    <text evidence="10">Belongs to the class-I aminoacyl-tRNA synthetase family. MetG type 2B subfamily.</text>
</comment>
<feature type="domain" description="Methionyl-tRNA synthetase anticodon-binding" evidence="13">
    <location>
        <begin position="416"/>
        <end position="475"/>
    </location>
</feature>
<dbReference type="PATRIC" id="fig|1423892.3.peg.840"/>
<name>V9R898_9RICK</name>
<dbReference type="Pfam" id="PF09334">
    <property type="entry name" value="tRNA-synt_1g"/>
    <property type="match status" value="1"/>
</dbReference>
<dbReference type="InterPro" id="IPR014758">
    <property type="entry name" value="Met-tRNA_synth"/>
</dbReference>
<keyword evidence="9 10" id="KW-0030">Aminoacyl-tRNA synthetase</keyword>
<comment type="subcellular location">
    <subcellularLocation>
        <location evidence="10">Cytoplasm</location>
    </subcellularLocation>
</comment>
<evidence type="ECO:0000256" key="8">
    <source>
        <dbReference type="ARBA" id="ARBA00022917"/>
    </source>
</evidence>
<dbReference type="InterPro" id="IPR015413">
    <property type="entry name" value="Methionyl/Leucyl_tRNA_Synth"/>
</dbReference>
<dbReference type="CDD" id="cd00814">
    <property type="entry name" value="MetRS_core"/>
    <property type="match status" value="1"/>
</dbReference>
<dbReference type="GO" id="GO:0005524">
    <property type="term" value="F:ATP binding"/>
    <property type="evidence" value="ECO:0007669"/>
    <property type="project" value="UniProtKB-UniRule"/>
</dbReference>
<protein>
    <recommendedName>
        <fullName evidence="10">Methionine--tRNA ligase</fullName>
        <ecNumber evidence="10">6.1.1.10</ecNumber>
    </recommendedName>
    <alternativeName>
        <fullName evidence="10">Methionyl-tRNA synthetase</fullName>
        <shortName evidence="10">MetRS</shortName>
    </alternativeName>
</protein>
<keyword evidence="6" id="KW-0862">Zinc</keyword>
<dbReference type="KEGG" id="emr:EMUR_04100"/>
<dbReference type="Proteomes" id="UP000018689">
    <property type="component" value="Chromosome"/>
</dbReference>
<evidence type="ECO:0000256" key="2">
    <source>
        <dbReference type="ARBA" id="ARBA00003314"/>
    </source>
</evidence>
<dbReference type="Gene3D" id="1.10.730.10">
    <property type="entry name" value="Isoleucyl-tRNA Synthetase, Domain 1"/>
    <property type="match status" value="1"/>
</dbReference>
<evidence type="ECO:0000259" key="13">
    <source>
        <dbReference type="Pfam" id="PF19303"/>
    </source>
</evidence>
<dbReference type="PRINTS" id="PR01041">
    <property type="entry name" value="TRNASYNTHMET"/>
</dbReference>
<evidence type="ECO:0000259" key="12">
    <source>
        <dbReference type="Pfam" id="PF09334"/>
    </source>
</evidence>
<organism evidence="14 15">
    <name type="scientific">Ehrlichia muris AS145</name>
    <dbReference type="NCBI Taxonomy" id="1423892"/>
    <lineage>
        <taxon>Bacteria</taxon>
        <taxon>Pseudomonadati</taxon>
        <taxon>Pseudomonadota</taxon>
        <taxon>Alphaproteobacteria</taxon>
        <taxon>Rickettsiales</taxon>
        <taxon>Anaplasmataceae</taxon>
        <taxon>Ehrlichia</taxon>
    </lineage>
</organism>
<dbReference type="GO" id="GO:0006431">
    <property type="term" value="P:methionyl-tRNA aminoacylation"/>
    <property type="evidence" value="ECO:0007669"/>
    <property type="project" value="UniProtKB-UniRule"/>
</dbReference>
<evidence type="ECO:0000256" key="6">
    <source>
        <dbReference type="ARBA" id="ARBA00022833"/>
    </source>
</evidence>
<evidence type="ECO:0000256" key="4">
    <source>
        <dbReference type="ARBA" id="ARBA00022723"/>
    </source>
</evidence>
<evidence type="ECO:0000256" key="1">
    <source>
        <dbReference type="ARBA" id="ARBA00001947"/>
    </source>
</evidence>
<evidence type="ECO:0000256" key="7">
    <source>
        <dbReference type="ARBA" id="ARBA00022840"/>
    </source>
</evidence>
<dbReference type="Gene3D" id="3.40.50.620">
    <property type="entry name" value="HUPs"/>
    <property type="match status" value="1"/>
</dbReference>